<evidence type="ECO:0008006" key="3">
    <source>
        <dbReference type="Google" id="ProtNLM"/>
    </source>
</evidence>
<dbReference type="RefSeq" id="WP_148884690.1">
    <property type="nucleotide sequence ID" value="NZ_VSTG01000001.1"/>
</dbReference>
<name>A0A5S4VLJ5_9FIRM</name>
<dbReference type="EMBL" id="VSTG01000001">
    <property type="protein sequence ID" value="TYL60103.1"/>
    <property type="molecule type" value="Genomic_DNA"/>
</dbReference>
<accession>A0A5S4VLJ5</accession>
<reference evidence="1 2" key="2">
    <citation type="submission" date="2019-09" db="EMBL/GenBank/DDBJ databases">
        <title>Strain-level analysis of Eubacterium rectale using genomes from metagenomes.</title>
        <authorList>
            <person name="Karcher N."/>
            <person name="Segata N."/>
        </authorList>
    </citation>
    <scope>NUCLEOTIDE SEQUENCE [LARGE SCALE GENOMIC DNA]</scope>
    <source>
        <strain evidence="1 2">L2-21</strain>
    </source>
</reference>
<organism evidence="1 2">
    <name type="scientific">Agathobacter rectalis</name>
    <dbReference type="NCBI Taxonomy" id="39491"/>
    <lineage>
        <taxon>Bacteria</taxon>
        <taxon>Bacillati</taxon>
        <taxon>Bacillota</taxon>
        <taxon>Clostridia</taxon>
        <taxon>Lachnospirales</taxon>
        <taxon>Lachnospiraceae</taxon>
        <taxon>Agathobacter</taxon>
    </lineage>
</organism>
<reference evidence="1 2" key="1">
    <citation type="submission" date="2019-08" db="EMBL/GenBank/DDBJ databases">
        <authorList>
            <person name="Duncan S."/>
            <person name="Walker A."/>
        </authorList>
    </citation>
    <scope>NUCLEOTIDE SEQUENCE [LARGE SCALE GENOMIC DNA]</scope>
    <source>
        <strain evidence="1 2">L2-21</strain>
    </source>
</reference>
<dbReference type="AlphaFoldDB" id="A0A5S4VLJ5"/>
<comment type="caution">
    <text evidence="1">The sequence shown here is derived from an EMBL/GenBank/DDBJ whole genome shotgun (WGS) entry which is preliminary data.</text>
</comment>
<proteinExistence type="predicted"/>
<evidence type="ECO:0000313" key="1">
    <source>
        <dbReference type="EMBL" id="TYL60103.1"/>
    </source>
</evidence>
<dbReference type="Proteomes" id="UP000324325">
    <property type="component" value="Unassembled WGS sequence"/>
</dbReference>
<protein>
    <recommendedName>
        <fullName evidence="3">Replication terminator protein</fullName>
    </recommendedName>
</protein>
<evidence type="ECO:0000313" key="2">
    <source>
        <dbReference type="Proteomes" id="UP000324325"/>
    </source>
</evidence>
<sequence length="103" mass="11622">MNLDKFAGGELTRLIRKGINEILDNIRDEGTTPQARRTLTVKITFRPAKDRKNMKIQIETRVNKAPVRATETNMFIGQELDGSPAFYTSDEQIPGQMRITEGG</sequence>
<gene>
    <name evidence="1" type="ORF">FYL37_00425</name>
</gene>